<evidence type="ECO:0000313" key="1">
    <source>
        <dbReference type="EMBL" id="SIO64647.1"/>
    </source>
</evidence>
<accession>A0A1N6L7J1</accession>
<dbReference type="OrthoDB" id="7864804at2"/>
<protein>
    <submittedName>
        <fullName evidence="1">Uncharacterized protein</fullName>
    </submittedName>
</protein>
<evidence type="ECO:0000313" key="2">
    <source>
        <dbReference type="Proteomes" id="UP000185151"/>
    </source>
</evidence>
<proteinExistence type="predicted"/>
<reference evidence="1 2" key="1">
    <citation type="submission" date="2016-11" db="EMBL/GenBank/DDBJ databases">
        <authorList>
            <person name="Jaros S."/>
            <person name="Januszkiewicz K."/>
            <person name="Wedrychowicz H."/>
        </authorList>
    </citation>
    <scope>NUCLEOTIDE SEQUENCE [LARGE SCALE GENOMIC DNA]</scope>
    <source>
        <strain evidence="1 2">GAS95</strain>
    </source>
</reference>
<gene>
    <name evidence="1" type="ORF">SAMN05444165_6423</name>
</gene>
<dbReference type="Proteomes" id="UP000185151">
    <property type="component" value="Unassembled WGS sequence"/>
</dbReference>
<dbReference type="RefSeq" id="WP_083640689.1">
    <property type="nucleotide sequence ID" value="NZ_FSRU01000002.1"/>
</dbReference>
<keyword evidence="2" id="KW-1185">Reference proteome</keyword>
<dbReference type="AlphaFoldDB" id="A0A1N6L7J1"/>
<sequence>MRSRISCVRDSALIRSNVALRASSGGITLFSAAALRARLPPISHSDDSSVRQKSSTDVKNLLASGNVTPEFVERVIVKSDGTEHVSSPHHRFAEIDVHVVASSGWYVKFYFIGNPDTMFVSVRQ</sequence>
<dbReference type="EMBL" id="FSRU01000002">
    <property type="protein sequence ID" value="SIO64647.1"/>
    <property type="molecule type" value="Genomic_DNA"/>
</dbReference>
<name>A0A1N6L7J1_9BURK</name>
<organism evidence="1 2">
    <name type="scientific">Paraburkholderia phenazinium</name>
    <dbReference type="NCBI Taxonomy" id="60549"/>
    <lineage>
        <taxon>Bacteria</taxon>
        <taxon>Pseudomonadati</taxon>
        <taxon>Pseudomonadota</taxon>
        <taxon>Betaproteobacteria</taxon>
        <taxon>Burkholderiales</taxon>
        <taxon>Burkholderiaceae</taxon>
        <taxon>Paraburkholderia</taxon>
    </lineage>
</organism>